<proteinExistence type="predicted"/>
<dbReference type="SMART" id="SM00347">
    <property type="entry name" value="HTH_MARR"/>
    <property type="match status" value="1"/>
</dbReference>
<dbReference type="RefSeq" id="WP_309796669.1">
    <property type="nucleotide sequence ID" value="NZ_BAAAHY010000006.1"/>
</dbReference>
<dbReference type="EMBL" id="JAVDQF010000001">
    <property type="protein sequence ID" value="MDR6268798.1"/>
    <property type="molecule type" value="Genomic_DNA"/>
</dbReference>
<evidence type="ECO:0000259" key="2">
    <source>
        <dbReference type="PROSITE" id="PS50995"/>
    </source>
</evidence>
<dbReference type="InterPro" id="IPR036390">
    <property type="entry name" value="WH_DNA-bd_sf"/>
</dbReference>
<evidence type="ECO:0000313" key="3">
    <source>
        <dbReference type="EMBL" id="MDR6268798.1"/>
    </source>
</evidence>
<accession>A0ABU1J8V0</accession>
<feature type="compositionally biased region" description="Basic and acidic residues" evidence="1">
    <location>
        <begin position="94"/>
        <end position="110"/>
    </location>
</feature>
<dbReference type="PANTHER" id="PTHR33164:SF106">
    <property type="entry name" value="TRANSCRIPTIONAL REGULATORY PROTEIN"/>
    <property type="match status" value="1"/>
</dbReference>
<feature type="region of interest" description="Disordered" evidence="1">
    <location>
        <begin position="94"/>
        <end position="113"/>
    </location>
</feature>
<keyword evidence="4" id="KW-1185">Reference proteome</keyword>
<organism evidence="3 4">
    <name type="scientific">Arthrobacter russicus</name>
    <dbReference type="NCBI Taxonomy" id="172040"/>
    <lineage>
        <taxon>Bacteria</taxon>
        <taxon>Bacillati</taxon>
        <taxon>Actinomycetota</taxon>
        <taxon>Actinomycetes</taxon>
        <taxon>Micrococcales</taxon>
        <taxon>Micrococcaceae</taxon>
        <taxon>Arthrobacter</taxon>
    </lineage>
</organism>
<dbReference type="SUPFAM" id="SSF46785">
    <property type="entry name" value="Winged helix' DNA-binding domain"/>
    <property type="match status" value="1"/>
</dbReference>
<dbReference type="PRINTS" id="PR00598">
    <property type="entry name" value="HTHMARR"/>
</dbReference>
<dbReference type="Pfam" id="PF12802">
    <property type="entry name" value="MarR_2"/>
    <property type="match status" value="1"/>
</dbReference>
<dbReference type="Proteomes" id="UP001185069">
    <property type="component" value="Unassembled WGS sequence"/>
</dbReference>
<dbReference type="InterPro" id="IPR039422">
    <property type="entry name" value="MarR/SlyA-like"/>
</dbReference>
<keyword evidence="3" id="KW-0238">DNA-binding</keyword>
<dbReference type="PANTHER" id="PTHR33164">
    <property type="entry name" value="TRANSCRIPTIONAL REGULATOR, MARR FAMILY"/>
    <property type="match status" value="1"/>
</dbReference>
<gene>
    <name evidence="3" type="ORF">JOE69_001036</name>
</gene>
<sequence>MNEAEANNPDHGELSEQLLRLLQEFTVQTDHFVEEVSHHNGLHRTDLNALAHLAKMARSGEAATPGKLGQALNLSSPATTALIDRLTRAGHLERHRDAADRRQVHLRSTEKAQGTGRALFGPLAKHLSRAMAGYTDEELQLVARFIIDMTTATETAKSAVVRHG</sequence>
<comment type="caution">
    <text evidence="3">The sequence shown here is derived from an EMBL/GenBank/DDBJ whole genome shotgun (WGS) entry which is preliminary data.</text>
</comment>
<evidence type="ECO:0000313" key="4">
    <source>
        <dbReference type="Proteomes" id="UP001185069"/>
    </source>
</evidence>
<feature type="domain" description="HTH marR-type" evidence="2">
    <location>
        <begin position="15"/>
        <end position="151"/>
    </location>
</feature>
<dbReference type="Gene3D" id="1.10.10.10">
    <property type="entry name" value="Winged helix-like DNA-binding domain superfamily/Winged helix DNA-binding domain"/>
    <property type="match status" value="1"/>
</dbReference>
<reference evidence="3 4" key="1">
    <citation type="submission" date="2023-07" db="EMBL/GenBank/DDBJ databases">
        <title>Sequencing the genomes of 1000 actinobacteria strains.</title>
        <authorList>
            <person name="Klenk H.-P."/>
        </authorList>
    </citation>
    <scope>NUCLEOTIDE SEQUENCE [LARGE SCALE GENOMIC DNA]</scope>
    <source>
        <strain evidence="3 4">DSM 14555</strain>
    </source>
</reference>
<name>A0ABU1J8V0_9MICC</name>
<protein>
    <submittedName>
        <fullName evidence="3">DNA-binding MarR family transcriptional regulator</fullName>
    </submittedName>
</protein>
<dbReference type="InterPro" id="IPR036388">
    <property type="entry name" value="WH-like_DNA-bd_sf"/>
</dbReference>
<dbReference type="InterPro" id="IPR000835">
    <property type="entry name" value="HTH_MarR-typ"/>
</dbReference>
<dbReference type="GO" id="GO:0003677">
    <property type="term" value="F:DNA binding"/>
    <property type="evidence" value="ECO:0007669"/>
    <property type="project" value="UniProtKB-KW"/>
</dbReference>
<evidence type="ECO:0000256" key="1">
    <source>
        <dbReference type="SAM" id="MobiDB-lite"/>
    </source>
</evidence>
<dbReference type="PROSITE" id="PS50995">
    <property type="entry name" value="HTH_MARR_2"/>
    <property type="match status" value="1"/>
</dbReference>